<comment type="caution">
    <text evidence="1">The sequence shown here is derived from an EMBL/GenBank/DDBJ whole genome shotgun (WGS) entry which is preliminary data.</text>
</comment>
<accession>A0A9N9C2A5</accession>
<evidence type="ECO:0000313" key="1">
    <source>
        <dbReference type="EMBL" id="CAG8588211.1"/>
    </source>
</evidence>
<name>A0A9N9C2A5_9GLOM</name>
<proteinExistence type="predicted"/>
<evidence type="ECO:0000313" key="2">
    <source>
        <dbReference type="Proteomes" id="UP000789570"/>
    </source>
</evidence>
<dbReference type="Proteomes" id="UP000789570">
    <property type="component" value="Unassembled WGS sequence"/>
</dbReference>
<organism evidence="1 2">
    <name type="scientific">Funneliformis caledonium</name>
    <dbReference type="NCBI Taxonomy" id="1117310"/>
    <lineage>
        <taxon>Eukaryota</taxon>
        <taxon>Fungi</taxon>
        <taxon>Fungi incertae sedis</taxon>
        <taxon>Mucoromycota</taxon>
        <taxon>Glomeromycotina</taxon>
        <taxon>Glomeromycetes</taxon>
        <taxon>Glomerales</taxon>
        <taxon>Glomeraceae</taxon>
        <taxon>Funneliformis</taxon>
    </lineage>
</organism>
<dbReference type="EMBL" id="CAJVPQ010002222">
    <property type="protein sequence ID" value="CAG8588211.1"/>
    <property type="molecule type" value="Genomic_DNA"/>
</dbReference>
<keyword evidence="2" id="KW-1185">Reference proteome</keyword>
<reference evidence="1" key="1">
    <citation type="submission" date="2021-06" db="EMBL/GenBank/DDBJ databases">
        <authorList>
            <person name="Kallberg Y."/>
            <person name="Tangrot J."/>
            <person name="Rosling A."/>
        </authorList>
    </citation>
    <scope>NUCLEOTIDE SEQUENCE</scope>
    <source>
        <strain evidence="1">UK204</strain>
    </source>
</reference>
<gene>
    <name evidence="1" type="ORF">FCALED_LOCUS7953</name>
</gene>
<sequence>MSGQGIENQESIMEAPFDVKKITANDINMDGIEDIEDIINTSLKKVRTKKRLKDALPMLKKLIEELKTLPSSVEDNSESQLEAPGMQVYLRLEIFGMINQICLIFLAELLQAILLKHISILCRKM</sequence>
<protein>
    <submittedName>
        <fullName evidence="1">6601_t:CDS:1</fullName>
    </submittedName>
</protein>
<dbReference type="AlphaFoldDB" id="A0A9N9C2A5"/>
<dbReference type="OrthoDB" id="2439558at2759"/>